<dbReference type="InterPro" id="IPR028299">
    <property type="entry name" value="ClpA/B_CS2"/>
</dbReference>
<dbReference type="NCBIfam" id="NF006384">
    <property type="entry name" value="PRK08628.1"/>
    <property type="match status" value="1"/>
</dbReference>
<dbReference type="SUPFAM" id="SSF52540">
    <property type="entry name" value="P-loop containing nucleoside triphosphate hydrolases"/>
    <property type="match status" value="2"/>
</dbReference>
<evidence type="ECO:0000313" key="13">
    <source>
        <dbReference type="EMBL" id="PFX13934.1"/>
    </source>
</evidence>
<dbReference type="Pfam" id="PF17871">
    <property type="entry name" value="AAA_lid_9"/>
    <property type="match status" value="1"/>
</dbReference>
<dbReference type="InterPro" id="IPR003959">
    <property type="entry name" value="ATPase_AAA_core"/>
</dbReference>
<dbReference type="InterPro" id="IPR002347">
    <property type="entry name" value="SDR_fam"/>
</dbReference>
<dbReference type="FunFam" id="3.40.50.300:FF:000025">
    <property type="entry name" value="ATP-dependent Clp protease subunit"/>
    <property type="match status" value="1"/>
</dbReference>
<evidence type="ECO:0000256" key="7">
    <source>
        <dbReference type="ARBA" id="ARBA00023002"/>
    </source>
</evidence>
<dbReference type="GO" id="GO:0034605">
    <property type="term" value="P:cellular response to heat"/>
    <property type="evidence" value="ECO:0007669"/>
    <property type="project" value="TreeGrafter"/>
</dbReference>
<dbReference type="PROSITE" id="PS00871">
    <property type="entry name" value="CLPAB_2"/>
    <property type="match status" value="1"/>
</dbReference>
<keyword evidence="6 9" id="KW-0067">ATP-binding</keyword>
<dbReference type="CDD" id="cd19499">
    <property type="entry name" value="RecA-like_ClpB_Hsp104-like"/>
    <property type="match status" value="1"/>
</dbReference>
<evidence type="ECO:0000259" key="12">
    <source>
        <dbReference type="SMART" id="SM01086"/>
    </source>
</evidence>
<dbReference type="PRINTS" id="PR00300">
    <property type="entry name" value="CLPPROTEASEA"/>
</dbReference>
<evidence type="ECO:0000256" key="6">
    <source>
        <dbReference type="ARBA" id="ARBA00022840"/>
    </source>
</evidence>
<dbReference type="InterPro" id="IPR027417">
    <property type="entry name" value="P-loop_NTPase"/>
</dbReference>
<evidence type="ECO:0000256" key="10">
    <source>
        <dbReference type="SAM" id="Coils"/>
    </source>
</evidence>
<proteinExistence type="inferred from homology"/>
<feature type="coiled-coil region" evidence="10">
    <location>
        <begin position="351"/>
        <end position="412"/>
    </location>
</feature>
<organism evidence="13">
    <name type="scientific">Stylophora pistillata</name>
    <name type="common">Smooth cauliflower coral</name>
    <dbReference type="NCBI Taxonomy" id="50429"/>
    <lineage>
        <taxon>Eukaryota</taxon>
        <taxon>Metazoa</taxon>
        <taxon>Cnidaria</taxon>
        <taxon>Anthozoa</taxon>
        <taxon>Hexacorallia</taxon>
        <taxon>Scleractinia</taxon>
        <taxon>Astrocoeniina</taxon>
        <taxon>Pocilloporidae</taxon>
        <taxon>Stylophora</taxon>
    </lineage>
</organism>
<feature type="domain" description="AAA+ ATPase" evidence="11">
    <location>
        <begin position="86"/>
        <end position="232"/>
    </location>
</feature>
<dbReference type="Pfam" id="PF01557">
    <property type="entry name" value="FAA_hydrolase"/>
    <property type="match status" value="1"/>
</dbReference>
<dbReference type="InterPro" id="IPR001270">
    <property type="entry name" value="ClpA/B"/>
</dbReference>
<feature type="domain" description="Clp ATPase C-terminal" evidence="12">
    <location>
        <begin position="662"/>
        <end position="747"/>
    </location>
</feature>
<feature type="domain" description="AAA+ ATPase" evidence="11">
    <location>
        <begin position="485"/>
        <end position="631"/>
    </location>
</feature>
<evidence type="ECO:0000256" key="4">
    <source>
        <dbReference type="ARBA" id="ARBA00022737"/>
    </source>
</evidence>
<dbReference type="InterPro" id="IPR019489">
    <property type="entry name" value="Clp_ATPase_C"/>
</dbReference>
<dbReference type="PROSITE" id="PS00061">
    <property type="entry name" value="ADH_SHORT"/>
    <property type="match status" value="1"/>
</dbReference>
<dbReference type="EMBL" id="LSMT01000868">
    <property type="protein sequence ID" value="PFX13934.1"/>
    <property type="molecule type" value="Genomic_DNA"/>
</dbReference>
<evidence type="ECO:0000256" key="5">
    <source>
        <dbReference type="ARBA" id="ARBA00022741"/>
    </source>
</evidence>
<dbReference type="SUPFAM" id="SSF51735">
    <property type="entry name" value="NAD(P)-binding Rossmann-fold domains"/>
    <property type="match status" value="2"/>
</dbReference>
<comment type="caution">
    <text evidence="13">The sequence shown here is derived from an EMBL/GenBank/DDBJ whole genome shotgun (WGS) entry which is preliminary data.</text>
</comment>
<gene>
    <name evidence="13" type="primary">clpB</name>
    <name evidence="13" type="ORF">AWC38_SpisGene21949</name>
</gene>
<dbReference type="InterPro" id="IPR036291">
    <property type="entry name" value="NAD(P)-bd_dom_sf"/>
</dbReference>
<dbReference type="SUPFAM" id="SSF56529">
    <property type="entry name" value="FAH"/>
    <property type="match status" value="1"/>
</dbReference>
<dbReference type="GO" id="GO:0005524">
    <property type="term" value="F:ATP binding"/>
    <property type="evidence" value="ECO:0007669"/>
    <property type="project" value="UniProtKB-KW"/>
</dbReference>
<dbReference type="InterPro" id="IPR036663">
    <property type="entry name" value="Fumarylacetoacetase_C_sf"/>
</dbReference>
<evidence type="ECO:0000256" key="2">
    <source>
        <dbReference type="ARBA" id="ARBA00010211"/>
    </source>
</evidence>
<dbReference type="InterPro" id="IPR041546">
    <property type="entry name" value="ClpA/ClpB_AAA_lid"/>
</dbReference>
<protein>
    <submittedName>
        <fullName evidence="13">Chaperone protein ClpB</fullName>
    </submittedName>
</protein>
<comment type="similarity">
    <text evidence="2">Belongs to the FAH family.</text>
</comment>
<dbReference type="InterPro" id="IPR020904">
    <property type="entry name" value="Sc_DH/Rdtase_CS"/>
</dbReference>
<dbReference type="FunFam" id="3.90.850.10:FF:000002">
    <property type="entry name" value="2-hydroxyhepta-2,4-diene-1,7-dioate isomerase"/>
    <property type="match status" value="1"/>
</dbReference>
<dbReference type="CDD" id="cd05233">
    <property type="entry name" value="SDR_c"/>
    <property type="match status" value="2"/>
</dbReference>
<dbReference type="Gene3D" id="1.10.8.60">
    <property type="match status" value="1"/>
</dbReference>
<dbReference type="Gene3D" id="3.40.50.300">
    <property type="entry name" value="P-loop containing nucleotide triphosphate hydrolases"/>
    <property type="match status" value="3"/>
</dbReference>
<dbReference type="GO" id="GO:0046872">
    <property type="term" value="F:metal ion binding"/>
    <property type="evidence" value="ECO:0007669"/>
    <property type="project" value="UniProtKB-KW"/>
</dbReference>
<dbReference type="GO" id="GO:0006107">
    <property type="term" value="P:oxaloacetate metabolic process"/>
    <property type="evidence" value="ECO:0007669"/>
    <property type="project" value="UniProtKB-ARBA"/>
</dbReference>
<dbReference type="Gene3D" id="3.40.50.720">
    <property type="entry name" value="NAD(P)-binding Rossmann-like Domain"/>
    <property type="match status" value="2"/>
</dbReference>
<name>A0A2B4R6F6_STYPI</name>
<accession>A0A2B4R6F6</accession>
<dbReference type="OrthoDB" id="7127554at2759"/>
<dbReference type="Gene3D" id="3.90.850.10">
    <property type="entry name" value="Fumarylacetoacetase-like, C-terminal domain"/>
    <property type="match status" value="1"/>
</dbReference>
<reference evidence="13" key="1">
    <citation type="journal article" date="2017" name="J. ISSAAS">
        <title>Comparative analysis of the genomes of Stylophora pistillata and Acropora digitifera provides evidence for extensive differences between species of corals.</title>
        <authorList>
            <person name="Voolstra C.R."/>
            <person name="Li Y."/>
            <person name="Liew Y.J."/>
            <person name="Baumgarten S."/>
            <person name="Zoccola D."/>
            <person name="Flot J.-F."/>
            <person name="Tambutte S."/>
            <person name="Allemand D."/>
            <person name="Aranda M."/>
        </authorList>
    </citation>
    <scope>NUCLEOTIDE SEQUENCE</scope>
    <source>
        <strain evidence="13">CSM Monaco</strain>
        <tissue evidence="13">Whole animal</tissue>
    </source>
</reference>
<dbReference type="CDD" id="cd00009">
    <property type="entry name" value="AAA"/>
    <property type="match status" value="1"/>
</dbReference>
<dbReference type="InterPro" id="IPR050130">
    <property type="entry name" value="ClpA_ClpB"/>
</dbReference>
<dbReference type="GO" id="GO:0016887">
    <property type="term" value="F:ATP hydrolysis activity"/>
    <property type="evidence" value="ECO:0007669"/>
    <property type="project" value="InterPro"/>
</dbReference>
<dbReference type="SMART" id="SM00382">
    <property type="entry name" value="AAA"/>
    <property type="match status" value="2"/>
</dbReference>
<dbReference type="SMART" id="SM01086">
    <property type="entry name" value="ClpB_D2-small"/>
    <property type="match status" value="1"/>
</dbReference>
<dbReference type="FunFam" id="3.40.50.720:FF:000084">
    <property type="entry name" value="Short-chain dehydrogenase reductase"/>
    <property type="match status" value="2"/>
</dbReference>
<dbReference type="Pfam" id="PF13561">
    <property type="entry name" value="adh_short_C2"/>
    <property type="match status" value="2"/>
</dbReference>
<dbReference type="GO" id="GO:0005737">
    <property type="term" value="C:cytoplasm"/>
    <property type="evidence" value="ECO:0007669"/>
    <property type="project" value="TreeGrafter"/>
</dbReference>
<sequence length="1438" mass="158865">MGMVASQNEMGDFIKKQGITKNKIENTIEKLEQGKKANSPHAEQNYKALEKYGKNLNELATSGKLDPVIGRNDEIRRVLQILTRRTKNNPILTGAPGVGKTAIAEGLAGRISKGDVPENLKEKTIFSLDMGALIAGAKFKGEFEERLKAVMKEVTESDGNIILFIDEIHTLIGAGKSGEGAMDAANILKPALARGELRAIGATTLDEFQRYIEKDKALERRFQKVMVDEPSKENAISILRGIKEKYEQHHKIRIKDEAIIAAVKLSDRYIGNRFLPDKAIDLMDEAASKIRIEINSKPEALDILDRKILQSEIELAAIKKENDTEKATKIAREIATEKEHRNEIYTLWKKQKDKIDAIQELKNNIEKANIAAEEATQIGDYEKVAELRYGKIQSLKKTLQEREQTFAKESKEYLVKEEVTSEDIAEVVSKWTGIPVKKMMRGEREKLLHLEAVLHQKVIGQKQAVTSVADAIRRSRAGLQDPQKPIGTFLFLGTTGIGKTELAKALAGYLFDDETSLTRIDMSEYQEKHAVSRLVGAPPGYVGYEEGGQLTEAVRNKPYSVVLLDEIEKAHPDTFNILLQVLDEGRLTDNKGRIADFKNTVIIMTSNIGADAMLNILQEGSDPSQNKTKIDEAKNAVIATLKKTVRPEFINRIDQINLFLPLTKNEIEQIVGLQIDKIKKQLSQKNRTLSLEKEVITAICERGYSPEYGARPVKRAVQTMVLNPLAKFMLENETITNIKGGGSGIGKAISNTFATRGASVYILDFNTENATQTATEIQKNGGLASAFTCDVSHQKTVDEVMKKITTEKNIDILINNAGIGHIGNIEAVAEEDLDRLYNVNIKGVYNCIKACIPHFKKNNGGVILNLASIASSVAVADRFAYSMTKGAVLTMTYSIAKDYIKDNIRCNCISPGRVHTPFVDGFLAKNYPENIDEMFDKLSKTQPIGRMGKPQEIADLALYLCSDEAGFITDGIARLKKWLEENQNSCPKIDANLRLGAPLARPSKIVCVGLNYVKHAEESGMEIPKEPVLFFKSTTAMIGPNDDVVIPKNSKKTDWEVELAIVIGKKASYVKKENAYEHIAGYVLHNDYSEREYQIERSGQWCKGKGCDTFAPVGPFIATKDEIPNPNNLNLWLKLNGETMQNSNTSDFIFDVETVVSYISEFMTLLPGDIISTGTPFGVGLGFNPPKYLKAGGDKGIGYGIVNTLADEGAIPVIVGRTEKDVRKATDEIQKKSAKAMFVLAELTDPKACKNVVDTVVEKFGKIDGLVNNAGVNDGVGLENGSYEKFLASINKNLTHYYLMAHYALPALKKSKGAIVSIGSKTAETGQGGTSGYAAANGGRNALTREWAVELLPHSIRVNTVIVAECYTPLYEKWIDTFENKAEKLKGITDKIPLEKRMTTPREIGDTVAFLLSQKSSHTTGQIIYVDGGYTHLDRAIN</sequence>
<dbReference type="STRING" id="50429.A0A2B4R6F6"/>
<dbReference type="Pfam" id="PF07724">
    <property type="entry name" value="AAA_2"/>
    <property type="match status" value="1"/>
</dbReference>
<comment type="similarity">
    <text evidence="1 9">Belongs to the ClpA/ClpB family.</text>
</comment>
<evidence type="ECO:0000256" key="8">
    <source>
        <dbReference type="ARBA" id="ARBA00023186"/>
    </source>
</evidence>
<evidence type="ECO:0000256" key="1">
    <source>
        <dbReference type="ARBA" id="ARBA00008675"/>
    </source>
</evidence>
<dbReference type="PANTHER" id="PTHR11638:SF18">
    <property type="entry name" value="HEAT SHOCK PROTEIN 104"/>
    <property type="match status" value="1"/>
</dbReference>
<dbReference type="InterPro" id="IPR018368">
    <property type="entry name" value="ClpA/B_CS1"/>
</dbReference>
<dbReference type="Pfam" id="PF00004">
    <property type="entry name" value="AAA"/>
    <property type="match status" value="1"/>
</dbReference>
<keyword evidence="5 9" id="KW-0547">Nucleotide-binding</keyword>
<keyword evidence="7" id="KW-0560">Oxidoreductase</keyword>
<evidence type="ECO:0000256" key="9">
    <source>
        <dbReference type="RuleBase" id="RU004432"/>
    </source>
</evidence>
<dbReference type="InterPro" id="IPR003593">
    <property type="entry name" value="AAA+_ATPase"/>
</dbReference>
<dbReference type="Pfam" id="PF10431">
    <property type="entry name" value="ClpB_D2-small"/>
    <property type="match status" value="1"/>
</dbReference>
<dbReference type="PANTHER" id="PTHR11638">
    <property type="entry name" value="ATP-DEPENDENT CLP PROTEASE"/>
    <property type="match status" value="1"/>
</dbReference>
<evidence type="ECO:0000259" key="11">
    <source>
        <dbReference type="SMART" id="SM00382"/>
    </source>
</evidence>
<keyword evidence="10" id="KW-0175">Coiled coil</keyword>
<evidence type="ECO:0000256" key="3">
    <source>
        <dbReference type="ARBA" id="ARBA00022723"/>
    </source>
</evidence>
<keyword evidence="8 9" id="KW-0143">Chaperone</keyword>
<dbReference type="PROSITE" id="PS00870">
    <property type="entry name" value="CLPAB_1"/>
    <property type="match status" value="1"/>
</dbReference>
<dbReference type="FunFam" id="3.40.50.300:FF:000010">
    <property type="entry name" value="Chaperone clpB 1, putative"/>
    <property type="match status" value="1"/>
</dbReference>
<dbReference type="GO" id="GO:0050163">
    <property type="term" value="F:oxaloacetate tautomerase activity"/>
    <property type="evidence" value="ECO:0007669"/>
    <property type="project" value="UniProtKB-ARBA"/>
</dbReference>
<dbReference type="GO" id="GO:0016491">
    <property type="term" value="F:oxidoreductase activity"/>
    <property type="evidence" value="ECO:0007669"/>
    <property type="project" value="UniProtKB-KW"/>
</dbReference>
<keyword evidence="4" id="KW-0677">Repeat</keyword>
<dbReference type="InterPro" id="IPR011234">
    <property type="entry name" value="Fumarylacetoacetase-like_C"/>
</dbReference>
<dbReference type="FunFam" id="3.40.50.300:FF:000120">
    <property type="entry name" value="ATP-dependent chaperone ClpB"/>
    <property type="match status" value="1"/>
</dbReference>
<keyword evidence="3" id="KW-0479">Metal-binding</keyword>